<sequence>MGVNSHLPIHNRFYVFTSWSRTRTTPIDCPWIFMINQLGSDQCTWPWGHCLLSELREWKQQTGRHNGLRRLIDNRRSLSQNNHVIFSRVL</sequence>
<keyword evidence="2" id="KW-1185">Reference proteome</keyword>
<accession>A0A8X6V2Q8</accession>
<reference evidence="1" key="1">
    <citation type="submission" date="2020-08" db="EMBL/GenBank/DDBJ databases">
        <title>Multicomponent nature underlies the extraordinary mechanical properties of spider dragline silk.</title>
        <authorList>
            <person name="Kono N."/>
            <person name="Nakamura H."/>
            <person name="Mori M."/>
            <person name="Yoshida Y."/>
            <person name="Ohtoshi R."/>
            <person name="Malay A.D."/>
            <person name="Moran D.A.P."/>
            <person name="Tomita M."/>
            <person name="Numata K."/>
            <person name="Arakawa K."/>
        </authorList>
    </citation>
    <scope>NUCLEOTIDE SEQUENCE</scope>
</reference>
<comment type="caution">
    <text evidence="1">The sequence shown here is derived from an EMBL/GenBank/DDBJ whole genome shotgun (WGS) entry which is preliminary data.</text>
</comment>
<gene>
    <name evidence="1" type="ORF">TNCV_2282961</name>
</gene>
<name>A0A8X6V2Q8_TRICX</name>
<dbReference type="Proteomes" id="UP000887159">
    <property type="component" value="Unassembled WGS sequence"/>
</dbReference>
<evidence type="ECO:0000313" key="2">
    <source>
        <dbReference type="Proteomes" id="UP000887159"/>
    </source>
</evidence>
<dbReference type="EMBL" id="BMAU01021114">
    <property type="protein sequence ID" value="GFX91004.1"/>
    <property type="molecule type" value="Genomic_DNA"/>
</dbReference>
<evidence type="ECO:0000313" key="1">
    <source>
        <dbReference type="EMBL" id="GFX91004.1"/>
    </source>
</evidence>
<organism evidence="1 2">
    <name type="scientific">Trichonephila clavipes</name>
    <name type="common">Golden silk orbweaver</name>
    <name type="synonym">Nephila clavipes</name>
    <dbReference type="NCBI Taxonomy" id="2585209"/>
    <lineage>
        <taxon>Eukaryota</taxon>
        <taxon>Metazoa</taxon>
        <taxon>Ecdysozoa</taxon>
        <taxon>Arthropoda</taxon>
        <taxon>Chelicerata</taxon>
        <taxon>Arachnida</taxon>
        <taxon>Araneae</taxon>
        <taxon>Araneomorphae</taxon>
        <taxon>Entelegynae</taxon>
        <taxon>Araneoidea</taxon>
        <taxon>Nephilidae</taxon>
        <taxon>Trichonephila</taxon>
    </lineage>
</organism>
<proteinExistence type="predicted"/>
<dbReference type="AlphaFoldDB" id="A0A8X6V2Q8"/>
<protein>
    <submittedName>
        <fullName evidence="1">Uncharacterized protein</fullName>
    </submittedName>
</protein>